<reference evidence="4 5" key="1">
    <citation type="submission" date="2024-02" db="EMBL/GenBank/DDBJ databases">
        <title>De novo assembly and annotation of 12 fungi associated with fruit tree decline syndrome in Ontario, Canada.</title>
        <authorList>
            <person name="Sulman M."/>
            <person name="Ellouze W."/>
            <person name="Ilyukhin E."/>
        </authorList>
    </citation>
    <scope>NUCLEOTIDE SEQUENCE [LARGE SCALE GENOMIC DNA]</scope>
    <source>
        <strain evidence="4 5">M1-105</strain>
    </source>
</reference>
<sequence>MGAEEDFKKAFEDVKKLKSTPTQPQQLELYAYAKIAKGENIEDKKPGMFDVKGKTMKNAWQKKLDEGITTEKAKELYVSLVEKLQKDLGTN</sequence>
<dbReference type="InterPro" id="IPR014352">
    <property type="entry name" value="FERM/acyl-CoA-bd_prot_sf"/>
</dbReference>
<organism evidence="4 5">
    <name type="scientific">Neofusicoccum ribis</name>
    <dbReference type="NCBI Taxonomy" id="45134"/>
    <lineage>
        <taxon>Eukaryota</taxon>
        <taxon>Fungi</taxon>
        <taxon>Dikarya</taxon>
        <taxon>Ascomycota</taxon>
        <taxon>Pezizomycotina</taxon>
        <taxon>Dothideomycetes</taxon>
        <taxon>Dothideomycetes incertae sedis</taxon>
        <taxon>Botryosphaeriales</taxon>
        <taxon>Botryosphaeriaceae</taxon>
        <taxon>Neofusicoccum</taxon>
    </lineage>
</organism>
<gene>
    <name evidence="4" type="ORF">SLS56_006947</name>
</gene>
<dbReference type="InterPro" id="IPR035984">
    <property type="entry name" value="Acyl-CoA-binding_sf"/>
</dbReference>
<evidence type="ECO:0000313" key="5">
    <source>
        <dbReference type="Proteomes" id="UP001521116"/>
    </source>
</evidence>
<dbReference type="SUPFAM" id="SSF47027">
    <property type="entry name" value="Acyl-CoA binding protein"/>
    <property type="match status" value="1"/>
</dbReference>
<feature type="domain" description="ACB" evidence="3">
    <location>
        <begin position="3"/>
        <end position="90"/>
    </location>
</feature>
<evidence type="ECO:0000259" key="3">
    <source>
        <dbReference type="PROSITE" id="PS51228"/>
    </source>
</evidence>
<dbReference type="InterPro" id="IPR000582">
    <property type="entry name" value="Acyl-CoA-binding_protein"/>
</dbReference>
<comment type="similarity">
    <text evidence="1">Belongs to the ACBP family.</text>
</comment>
<evidence type="ECO:0000256" key="1">
    <source>
        <dbReference type="ARBA" id="ARBA00005567"/>
    </source>
</evidence>
<dbReference type="PANTHER" id="PTHR23310:SF62">
    <property type="entry name" value="ACYL-COA BINDING PROTEIN 1, ISOFORM A"/>
    <property type="match status" value="1"/>
</dbReference>
<dbReference type="PROSITE" id="PS51228">
    <property type="entry name" value="ACB_2"/>
    <property type="match status" value="1"/>
</dbReference>
<keyword evidence="5" id="KW-1185">Reference proteome</keyword>
<protein>
    <recommendedName>
        <fullName evidence="3">ACB domain-containing protein</fullName>
    </recommendedName>
</protein>
<dbReference type="EMBL" id="JAJVDC020000085">
    <property type="protein sequence ID" value="KAL1626281.1"/>
    <property type="molecule type" value="Genomic_DNA"/>
</dbReference>
<keyword evidence="2" id="KW-0446">Lipid-binding</keyword>
<evidence type="ECO:0000256" key="2">
    <source>
        <dbReference type="ARBA" id="ARBA00023121"/>
    </source>
</evidence>
<evidence type="ECO:0000313" key="4">
    <source>
        <dbReference type="EMBL" id="KAL1626281.1"/>
    </source>
</evidence>
<dbReference type="Gene3D" id="1.20.80.10">
    <property type="match status" value="1"/>
</dbReference>
<dbReference type="Proteomes" id="UP001521116">
    <property type="component" value="Unassembled WGS sequence"/>
</dbReference>
<dbReference type="Pfam" id="PF00887">
    <property type="entry name" value="ACBP"/>
    <property type="match status" value="1"/>
</dbReference>
<accession>A0ABR3SP85</accession>
<name>A0ABR3SP85_9PEZI</name>
<comment type="caution">
    <text evidence="4">The sequence shown here is derived from an EMBL/GenBank/DDBJ whole genome shotgun (WGS) entry which is preliminary data.</text>
</comment>
<dbReference type="PANTHER" id="PTHR23310">
    <property type="entry name" value="ACYL-COA-BINDING PROTEIN, ACBP"/>
    <property type="match status" value="1"/>
</dbReference>
<dbReference type="PRINTS" id="PR00689">
    <property type="entry name" value="ACOABINDINGP"/>
</dbReference>
<proteinExistence type="inferred from homology"/>